<dbReference type="InterPro" id="IPR000387">
    <property type="entry name" value="Tyr_Pase_dom"/>
</dbReference>
<dbReference type="Proteomes" id="UP000198881">
    <property type="component" value="Unassembled WGS sequence"/>
</dbReference>
<dbReference type="PROSITE" id="PS50056">
    <property type="entry name" value="TYR_PHOSPHATASE_2"/>
    <property type="match status" value="1"/>
</dbReference>
<reference evidence="2 3" key="1">
    <citation type="submission" date="2016-10" db="EMBL/GenBank/DDBJ databases">
        <authorList>
            <person name="de Groot N.N."/>
        </authorList>
    </citation>
    <scope>NUCLEOTIDE SEQUENCE [LARGE SCALE GENOMIC DNA]</scope>
    <source>
        <strain evidence="2 3">CGMCC 1.7054</strain>
    </source>
</reference>
<dbReference type="EMBL" id="FPCG01000001">
    <property type="protein sequence ID" value="SFV20009.1"/>
    <property type="molecule type" value="Genomic_DNA"/>
</dbReference>
<accession>A0A1I7MDJ9</accession>
<sequence length="238" mass="26844">MSDAYEPLPVDWDGAVNAWRVRHGLWRMGRAEWLTEAGWDALAQDGVRSVVDVRLPQEVTRRETDPPVNVIPDAVERVHLPIEDHENQEFRELCFLYLDHPRYYNDAVRIFPDKVADALTALRERWDAGGVVVHCSAGRDRTGMLTALLLQLPDIPGGPASWEEQAAVYSAAVRGINEHHRTSGIKHPYESYQAPDVLEPALQDRLASLKSFLEEWPGERVAELMASRVWPGAGARTH</sequence>
<name>A0A1I7MDJ9_9MICC</name>
<organism evidence="2 3">
    <name type="scientific">Micrococcus terreus</name>
    <dbReference type="NCBI Taxonomy" id="574650"/>
    <lineage>
        <taxon>Bacteria</taxon>
        <taxon>Bacillati</taxon>
        <taxon>Actinomycetota</taxon>
        <taxon>Actinomycetes</taxon>
        <taxon>Micrococcales</taxon>
        <taxon>Micrococcaceae</taxon>
        <taxon>Micrococcus</taxon>
    </lineage>
</organism>
<dbReference type="GO" id="GO:0004721">
    <property type="term" value="F:phosphoprotein phosphatase activity"/>
    <property type="evidence" value="ECO:0007669"/>
    <property type="project" value="InterPro"/>
</dbReference>
<gene>
    <name evidence="2" type="ORF">SAMN04487966_10122</name>
</gene>
<dbReference type="Pfam" id="PF13350">
    <property type="entry name" value="Y_phosphatase3"/>
    <property type="match status" value="1"/>
</dbReference>
<protein>
    <submittedName>
        <fullName evidence="2">Tyrosine phosphatase family protein</fullName>
    </submittedName>
</protein>
<evidence type="ECO:0000313" key="3">
    <source>
        <dbReference type="Proteomes" id="UP000198881"/>
    </source>
</evidence>
<proteinExistence type="predicted"/>
<dbReference type="RefSeq" id="WP_091692640.1">
    <property type="nucleotide sequence ID" value="NZ_FPCG01000001.1"/>
</dbReference>
<dbReference type="PROSITE" id="PS00383">
    <property type="entry name" value="TYR_PHOSPHATASE_1"/>
    <property type="match status" value="1"/>
</dbReference>
<dbReference type="SUPFAM" id="SSF52799">
    <property type="entry name" value="(Phosphotyrosine protein) phosphatases II"/>
    <property type="match status" value="1"/>
</dbReference>
<evidence type="ECO:0000313" key="2">
    <source>
        <dbReference type="EMBL" id="SFV20009.1"/>
    </source>
</evidence>
<dbReference type="InterPro" id="IPR029021">
    <property type="entry name" value="Prot-tyrosine_phosphatase-like"/>
</dbReference>
<dbReference type="InterPro" id="IPR026893">
    <property type="entry name" value="Tyr/Ser_Pase_IphP-type"/>
</dbReference>
<dbReference type="STRING" id="574650.SAMN04487966_10122"/>
<dbReference type="AlphaFoldDB" id="A0A1I7MDJ9"/>
<dbReference type="Gene3D" id="3.90.190.10">
    <property type="entry name" value="Protein tyrosine phosphatase superfamily"/>
    <property type="match status" value="1"/>
</dbReference>
<dbReference type="InterPro" id="IPR016130">
    <property type="entry name" value="Tyr_Pase_AS"/>
</dbReference>
<feature type="domain" description="Tyrosine specific protein phosphatases" evidence="1">
    <location>
        <begin position="113"/>
        <end position="150"/>
    </location>
</feature>
<dbReference type="OrthoDB" id="1188001at2"/>
<evidence type="ECO:0000259" key="1">
    <source>
        <dbReference type="PROSITE" id="PS50056"/>
    </source>
</evidence>
<keyword evidence="3" id="KW-1185">Reference proteome</keyword>